<dbReference type="RefSeq" id="YP_009903661.1">
    <property type="nucleotide sequence ID" value="NC_049849.1"/>
</dbReference>
<protein>
    <submittedName>
        <fullName evidence="1">Endonuclease</fullName>
    </submittedName>
</protein>
<dbReference type="Proteomes" id="UP000320799">
    <property type="component" value="Segment"/>
</dbReference>
<dbReference type="KEGG" id="vg:56135937"/>
<dbReference type="GO" id="GO:0004519">
    <property type="term" value="F:endonuclease activity"/>
    <property type="evidence" value="ECO:0007669"/>
    <property type="project" value="UniProtKB-KW"/>
</dbReference>
<dbReference type="EMBL" id="MN094788">
    <property type="protein sequence ID" value="QDH83480.1"/>
    <property type="molecule type" value="Genomic_DNA"/>
</dbReference>
<reference evidence="1 2" key="1">
    <citation type="submission" date="2019-06" db="EMBL/GenBank/DDBJ databases">
        <authorList>
            <person name="Kincaid V.D."/>
            <person name="Fuller A."/>
            <person name="Hodges K."/>
            <person name="Bansal M."/>
            <person name="Essig J."/>
            <person name="Johnson A."/>
        </authorList>
    </citation>
    <scope>NUCLEOTIDE SEQUENCE [LARGE SCALE GENOMIC DNA]</scope>
</reference>
<keyword evidence="2" id="KW-1185">Reference proteome</keyword>
<evidence type="ECO:0000313" key="1">
    <source>
        <dbReference type="EMBL" id="QDH83480.1"/>
    </source>
</evidence>
<name>A0A514CSN8_9CAUD</name>
<evidence type="ECO:0000313" key="2">
    <source>
        <dbReference type="Proteomes" id="UP000320799"/>
    </source>
</evidence>
<dbReference type="GeneID" id="56135937"/>
<organism evidence="1 2">
    <name type="scientific">Achromobacter phage Motura</name>
    <dbReference type="NCBI Taxonomy" id="2591403"/>
    <lineage>
        <taxon>Viruses</taxon>
        <taxon>Duplodnaviria</taxon>
        <taxon>Heunggongvirae</taxon>
        <taxon>Uroviricota</taxon>
        <taxon>Caudoviricetes</taxon>
        <taxon>Moturavirus</taxon>
        <taxon>Moturavirus motura</taxon>
    </lineage>
</organism>
<keyword evidence="1" id="KW-0540">Nuclease</keyword>
<sequence length="156" mass="17584">MIFATITLPHCWVCGARFNDLPDNPGSAMREEHHVVPRAAGGADGPTVSLCETHHQMLHKVSAGKEPRRYLFHPLIQALPSKEQQQKVVYLATVAHNAFAATKDDPNKKRRVEVGLDAQTQQMLDQLRAIYKKGNEALLKHALAELHKRHFLKRTQ</sequence>
<keyword evidence="1" id="KW-0255">Endonuclease</keyword>
<proteinExistence type="predicted"/>
<keyword evidence="1" id="KW-0378">Hydrolase</keyword>
<accession>A0A514CSN8</accession>